<keyword evidence="2" id="KW-1185">Reference proteome</keyword>
<reference evidence="1" key="2">
    <citation type="submission" date="2023-05" db="EMBL/GenBank/DDBJ databases">
        <authorList>
            <consortium name="Lawrence Berkeley National Laboratory"/>
            <person name="Steindorff A."/>
            <person name="Hensen N."/>
            <person name="Bonometti L."/>
            <person name="Westerberg I."/>
            <person name="Brannstrom I.O."/>
            <person name="Guillou S."/>
            <person name="Cros-Aarteil S."/>
            <person name="Calhoun S."/>
            <person name="Haridas S."/>
            <person name="Kuo A."/>
            <person name="Mondo S."/>
            <person name="Pangilinan J."/>
            <person name="Riley R."/>
            <person name="Labutti K."/>
            <person name="Andreopoulos B."/>
            <person name="Lipzen A."/>
            <person name="Chen C."/>
            <person name="Yanf M."/>
            <person name="Daum C."/>
            <person name="Ng V."/>
            <person name="Clum A."/>
            <person name="Ohm R."/>
            <person name="Martin F."/>
            <person name="Silar P."/>
            <person name="Natvig D."/>
            <person name="Lalanne C."/>
            <person name="Gautier V."/>
            <person name="Ament-Velasquez S.L."/>
            <person name="Kruys A."/>
            <person name="Hutchinson M.I."/>
            <person name="Powell A.J."/>
            <person name="Barry K."/>
            <person name="Miller A.N."/>
            <person name="Grigoriev I.V."/>
            <person name="Debuchy R."/>
            <person name="Gladieux P."/>
            <person name="Thoren M.H."/>
            <person name="Johannesson H."/>
        </authorList>
    </citation>
    <scope>NUCLEOTIDE SEQUENCE</scope>
    <source>
        <strain evidence="1">CBS 731.68</strain>
    </source>
</reference>
<protein>
    <submittedName>
        <fullName evidence="1">Uncharacterized protein</fullName>
    </submittedName>
</protein>
<proteinExistence type="predicted"/>
<dbReference type="GeneID" id="87822681"/>
<dbReference type="AlphaFoldDB" id="A0AAN6TUW4"/>
<dbReference type="RefSeq" id="XP_062644884.1">
    <property type="nucleotide sequence ID" value="XM_062785915.1"/>
</dbReference>
<gene>
    <name evidence="1" type="ORF">N657DRAFT_137158</name>
</gene>
<evidence type="ECO:0000313" key="1">
    <source>
        <dbReference type="EMBL" id="KAK4121113.1"/>
    </source>
</evidence>
<name>A0AAN6TUW4_9PEZI</name>
<evidence type="ECO:0000313" key="2">
    <source>
        <dbReference type="Proteomes" id="UP001302602"/>
    </source>
</evidence>
<comment type="caution">
    <text evidence="1">The sequence shown here is derived from an EMBL/GenBank/DDBJ whole genome shotgun (WGS) entry which is preliminary data.</text>
</comment>
<accession>A0AAN6TUW4</accession>
<reference evidence="1" key="1">
    <citation type="journal article" date="2023" name="Mol. Phylogenet. Evol.">
        <title>Genome-scale phylogeny and comparative genomics of the fungal order Sordariales.</title>
        <authorList>
            <person name="Hensen N."/>
            <person name="Bonometti L."/>
            <person name="Westerberg I."/>
            <person name="Brannstrom I.O."/>
            <person name="Guillou S."/>
            <person name="Cros-Aarteil S."/>
            <person name="Calhoun S."/>
            <person name="Haridas S."/>
            <person name="Kuo A."/>
            <person name="Mondo S."/>
            <person name="Pangilinan J."/>
            <person name="Riley R."/>
            <person name="LaButti K."/>
            <person name="Andreopoulos B."/>
            <person name="Lipzen A."/>
            <person name="Chen C."/>
            <person name="Yan M."/>
            <person name="Daum C."/>
            <person name="Ng V."/>
            <person name="Clum A."/>
            <person name="Steindorff A."/>
            <person name="Ohm R.A."/>
            <person name="Martin F."/>
            <person name="Silar P."/>
            <person name="Natvig D.O."/>
            <person name="Lalanne C."/>
            <person name="Gautier V."/>
            <person name="Ament-Velasquez S.L."/>
            <person name="Kruys A."/>
            <person name="Hutchinson M.I."/>
            <person name="Powell A.J."/>
            <person name="Barry K."/>
            <person name="Miller A.N."/>
            <person name="Grigoriev I.V."/>
            <person name="Debuchy R."/>
            <person name="Gladieux P."/>
            <person name="Hiltunen Thoren M."/>
            <person name="Johannesson H."/>
        </authorList>
    </citation>
    <scope>NUCLEOTIDE SEQUENCE</scope>
    <source>
        <strain evidence="1">CBS 731.68</strain>
    </source>
</reference>
<dbReference type="Proteomes" id="UP001302602">
    <property type="component" value="Unassembled WGS sequence"/>
</dbReference>
<dbReference type="EMBL" id="MU853235">
    <property type="protein sequence ID" value="KAK4121113.1"/>
    <property type="molecule type" value="Genomic_DNA"/>
</dbReference>
<sequence length="100" mass="11285">MSRQLTTCAVAKSLLFIVLIDDSRSHRQERFVAVTEKPGNARNQPMPRSVGRVSHVVRARLLRLLLIASVVKSRAVRIMNVLGCHSLLNNWAETMTTFDE</sequence>
<organism evidence="1 2">
    <name type="scientific">Parathielavia appendiculata</name>
    <dbReference type="NCBI Taxonomy" id="2587402"/>
    <lineage>
        <taxon>Eukaryota</taxon>
        <taxon>Fungi</taxon>
        <taxon>Dikarya</taxon>
        <taxon>Ascomycota</taxon>
        <taxon>Pezizomycotina</taxon>
        <taxon>Sordariomycetes</taxon>
        <taxon>Sordariomycetidae</taxon>
        <taxon>Sordariales</taxon>
        <taxon>Chaetomiaceae</taxon>
        <taxon>Parathielavia</taxon>
    </lineage>
</organism>